<dbReference type="EMBL" id="LSSK01000766">
    <property type="protein sequence ID" value="OMH81980.1"/>
    <property type="molecule type" value="Genomic_DNA"/>
</dbReference>
<evidence type="ECO:0000313" key="3">
    <source>
        <dbReference type="Proteomes" id="UP000188320"/>
    </source>
</evidence>
<keyword evidence="3" id="KW-1185">Reference proteome</keyword>
<proteinExistence type="predicted"/>
<dbReference type="Proteomes" id="UP000188320">
    <property type="component" value="Unassembled WGS sequence"/>
</dbReference>
<evidence type="ECO:0000313" key="2">
    <source>
        <dbReference type="EMBL" id="OMH81980.1"/>
    </source>
</evidence>
<comment type="caution">
    <text evidence="2">The sequence shown here is derived from an EMBL/GenBank/DDBJ whole genome shotgun (WGS) entry which is preliminary data.</text>
</comment>
<protein>
    <submittedName>
        <fullName evidence="2">Uncharacterized protein</fullName>
    </submittedName>
</protein>
<feature type="region of interest" description="Disordered" evidence="1">
    <location>
        <begin position="48"/>
        <end position="68"/>
    </location>
</feature>
<sequence length="94" mass="11059">MNFLQSTINKEINKRKNVYKRAAETDSSDVKKVKKYVTVAQIQEQENRLRAEKEEAGEMENERKSVEVKKEHKEEIVIPIEQKPNRIEVSVFVV</sequence>
<organism evidence="2 3">
    <name type="scientific">Zancudomyces culisetae</name>
    <name type="common">Gut fungus</name>
    <name type="synonym">Smittium culisetae</name>
    <dbReference type="NCBI Taxonomy" id="1213189"/>
    <lineage>
        <taxon>Eukaryota</taxon>
        <taxon>Fungi</taxon>
        <taxon>Fungi incertae sedis</taxon>
        <taxon>Zoopagomycota</taxon>
        <taxon>Kickxellomycotina</taxon>
        <taxon>Harpellomycetes</taxon>
        <taxon>Harpellales</taxon>
        <taxon>Legeriomycetaceae</taxon>
        <taxon>Zancudomyces</taxon>
    </lineage>
</organism>
<name>A0A1R1PLY4_ZANCU</name>
<gene>
    <name evidence="2" type="ORF">AX774_g4552</name>
</gene>
<accession>A0A1R1PLY4</accession>
<dbReference type="AlphaFoldDB" id="A0A1R1PLY4"/>
<reference evidence="3" key="1">
    <citation type="submission" date="2017-01" db="EMBL/GenBank/DDBJ databases">
        <authorList>
            <person name="Wang Y."/>
            <person name="White M."/>
            <person name="Kvist S."/>
            <person name="Moncalvo J.-M."/>
        </authorList>
    </citation>
    <scope>NUCLEOTIDE SEQUENCE [LARGE SCALE GENOMIC DNA]</scope>
    <source>
        <strain evidence="3">COL-18-3</strain>
    </source>
</reference>
<evidence type="ECO:0000256" key="1">
    <source>
        <dbReference type="SAM" id="MobiDB-lite"/>
    </source>
</evidence>